<dbReference type="AlphaFoldDB" id="A0A098TIB0"/>
<reference evidence="2 3" key="1">
    <citation type="journal article" date="2014" name="Mol. Ecol.">
        <title>Evolution of Synechococcus.</title>
        <authorList>
            <person name="Dvorak P."/>
            <person name="Casamatta D."/>
            <person name="Hasler P."/>
            <person name="Poulickova A."/>
            <person name="Ondrej V."/>
            <person name="Sanges R."/>
        </authorList>
    </citation>
    <scope>NUCLEOTIDE SEQUENCE [LARGE SCALE GENOMIC DNA]</scope>
    <source>
        <strain evidence="2 3">CAUP A 1101</strain>
    </source>
</reference>
<dbReference type="Proteomes" id="UP000030170">
    <property type="component" value="Unassembled WGS sequence"/>
</dbReference>
<dbReference type="RefSeq" id="WP_036535645.1">
    <property type="nucleotide sequence ID" value="NZ_JJML01000047.1"/>
</dbReference>
<evidence type="ECO:0000313" key="3">
    <source>
        <dbReference type="Proteomes" id="UP000030170"/>
    </source>
</evidence>
<dbReference type="Pfam" id="PF02672">
    <property type="entry name" value="CP12"/>
    <property type="match status" value="1"/>
</dbReference>
<keyword evidence="3" id="KW-1185">Reference proteome</keyword>
<name>A0A098TIB0_9CYAN</name>
<feature type="domain" description="CP12" evidence="1">
    <location>
        <begin position="8"/>
        <end position="76"/>
    </location>
</feature>
<dbReference type="SMART" id="SM01093">
    <property type="entry name" value="CP12"/>
    <property type="match status" value="1"/>
</dbReference>
<dbReference type="OrthoDB" id="9553701at2"/>
<dbReference type="PANTHER" id="PTHR33921:SF15">
    <property type="entry name" value="CALVIN CYCLE PROTEIN CP12-2, CHLOROPLASTIC"/>
    <property type="match status" value="1"/>
</dbReference>
<organism evidence="2 3">
    <name type="scientific">Neosynechococcus sphagnicola sy1</name>
    <dbReference type="NCBI Taxonomy" id="1497020"/>
    <lineage>
        <taxon>Bacteria</taxon>
        <taxon>Bacillati</taxon>
        <taxon>Cyanobacteriota</taxon>
        <taxon>Cyanophyceae</taxon>
        <taxon>Neosynechococcales</taxon>
        <taxon>Neosynechococcaceae</taxon>
        <taxon>Neosynechococcus</taxon>
    </lineage>
</organism>
<sequence>MTEQITPLSQRIETAIAEAHTAAQEHGDSSPQAASAWDIVEELEAEASHQRDAQKSNFEEFCEEFPDAPEARMYDA</sequence>
<evidence type="ECO:0000313" key="2">
    <source>
        <dbReference type="EMBL" id="KGF71844.1"/>
    </source>
</evidence>
<dbReference type="InterPro" id="IPR003823">
    <property type="entry name" value="CP12_dom"/>
</dbReference>
<accession>A0A098TIB0</accession>
<gene>
    <name evidence="2" type="ORF">DO97_14990</name>
</gene>
<proteinExistence type="predicted"/>
<dbReference type="InterPro" id="IPR039314">
    <property type="entry name" value="CP12-like"/>
</dbReference>
<comment type="caution">
    <text evidence="2">The sequence shown here is derived from an EMBL/GenBank/DDBJ whole genome shotgun (WGS) entry which is preliminary data.</text>
</comment>
<evidence type="ECO:0000259" key="1">
    <source>
        <dbReference type="SMART" id="SM01093"/>
    </source>
</evidence>
<protein>
    <recommendedName>
        <fullName evidence="1">CP12 domain-containing protein</fullName>
    </recommendedName>
</protein>
<dbReference type="PANTHER" id="PTHR33921">
    <property type="entry name" value="CALVIN CYCLE PROTEIN CP12-2, CHLOROPLASTIC"/>
    <property type="match status" value="1"/>
</dbReference>
<dbReference type="STRING" id="1497020.DO97_14990"/>
<dbReference type="EMBL" id="JJML01000047">
    <property type="protein sequence ID" value="KGF71844.1"/>
    <property type="molecule type" value="Genomic_DNA"/>
</dbReference>